<dbReference type="GO" id="GO:0007034">
    <property type="term" value="P:vacuolar transport"/>
    <property type="evidence" value="ECO:0007669"/>
    <property type="project" value="TreeGrafter"/>
</dbReference>
<keyword evidence="3" id="KW-1185">Reference proteome</keyword>
<feature type="compositionally biased region" description="Basic and acidic residues" evidence="1">
    <location>
        <begin position="242"/>
        <end position="256"/>
    </location>
</feature>
<proteinExistence type="predicted"/>
<gene>
    <name evidence="2" type="ORF">B0H64DRAFT_173031</name>
</gene>
<sequence>MERCLHSFCFVRSCREVKATVPPSVVLYCTVHTWILESRVGELRVRGPFFWHFNARFHHIELPNPTPDRDSTPVADRAACLDMSFPNIYAHRKVADTKAKSCDICFKISSSVLITPDNKDWFYVCPAHLKDTGFCTPKIDQAAIDARKKRELDEEVERVKREYEEKQKKKKEKGEKGDKKDDKKDGTDKKGEDEKADEDKKGTQDKTEPAQDDVNTTVDEEKEPRVFELKSAFYQQRLNRKRQAEIAKRNRERMRDPAYFPSVPKNLP</sequence>
<dbReference type="PANTHER" id="PTHR28218">
    <property type="entry name" value="VPS4-ASSOCIATED PROTEIN 1"/>
    <property type="match status" value="1"/>
</dbReference>
<dbReference type="Proteomes" id="UP001278766">
    <property type="component" value="Unassembled WGS sequence"/>
</dbReference>
<dbReference type="GeneID" id="87835741"/>
<evidence type="ECO:0000313" key="2">
    <source>
        <dbReference type="EMBL" id="KAK3293792.1"/>
    </source>
</evidence>
<dbReference type="GO" id="GO:0005768">
    <property type="term" value="C:endosome"/>
    <property type="evidence" value="ECO:0007669"/>
    <property type="project" value="TreeGrafter"/>
</dbReference>
<comment type="caution">
    <text evidence="2">The sequence shown here is derived from an EMBL/GenBank/DDBJ whole genome shotgun (WGS) entry which is preliminary data.</text>
</comment>
<dbReference type="Pfam" id="PF08432">
    <property type="entry name" value="Vfa1"/>
    <property type="match status" value="1"/>
</dbReference>
<feature type="region of interest" description="Disordered" evidence="1">
    <location>
        <begin position="163"/>
        <end position="268"/>
    </location>
</feature>
<name>A0AAE0LQK0_9PEZI</name>
<reference evidence="2" key="2">
    <citation type="submission" date="2023-06" db="EMBL/GenBank/DDBJ databases">
        <authorList>
            <consortium name="Lawrence Berkeley National Laboratory"/>
            <person name="Haridas S."/>
            <person name="Hensen N."/>
            <person name="Bonometti L."/>
            <person name="Westerberg I."/>
            <person name="Brannstrom I.O."/>
            <person name="Guillou S."/>
            <person name="Cros-Aarteil S."/>
            <person name="Calhoun S."/>
            <person name="Kuo A."/>
            <person name="Mondo S."/>
            <person name="Pangilinan J."/>
            <person name="Riley R."/>
            <person name="Labutti K."/>
            <person name="Andreopoulos B."/>
            <person name="Lipzen A."/>
            <person name="Chen C."/>
            <person name="Yanf M."/>
            <person name="Daum C."/>
            <person name="Ng V."/>
            <person name="Clum A."/>
            <person name="Steindorff A."/>
            <person name="Ohm R."/>
            <person name="Martin F."/>
            <person name="Silar P."/>
            <person name="Natvig D."/>
            <person name="Lalanne C."/>
            <person name="Gautier V."/>
            <person name="Ament-Velasquez S.L."/>
            <person name="Kruys A."/>
            <person name="Hutchinson M.I."/>
            <person name="Powell A.J."/>
            <person name="Barry K."/>
            <person name="Miller A.N."/>
            <person name="Grigoriev I.V."/>
            <person name="Debuchy R."/>
            <person name="Gladieux P."/>
            <person name="Thoren M.H."/>
            <person name="Johannesson H."/>
        </authorList>
    </citation>
    <scope>NUCLEOTIDE SEQUENCE</scope>
    <source>
        <strain evidence="2">CBS 168.71</strain>
    </source>
</reference>
<accession>A0AAE0LQK0</accession>
<dbReference type="RefSeq" id="XP_062657306.1">
    <property type="nucleotide sequence ID" value="XM_062798793.1"/>
</dbReference>
<evidence type="ECO:0000256" key="1">
    <source>
        <dbReference type="SAM" id="MobiDB-lite"/>
    </source>
</evidence>
<dbReference type="PANTHER" id="PTHR28218:SF1">
    <property type="entry name" value="VPS4-ASSOCIATED PROTEIN 1"/>
    <property type="match status" value="1"/>
</dbReference>
<dbReference type="EMBL" id="JAUEPN010000005">
    <property type="protein sequence ID" value="KAK3293792.1"/>
    <property type="molecule type" value="Genomic_DNA"/>
</dbReference>
<evidence type="ECO:0000313" key="3">
    <source>
        <dbReference type="Proteomes" id="UP001278766"/>
    </source>
</evidence>
<feature type="compositionally biased region" description="Basic and acidic residues" evidence="1">
    <location>
        <begin position="163"/>
        <end position="209"/>
    </location>
</feature>
<reference evidence="2" key="1">
    <citation type="journal article" date="2023" name="Mol. Phylogenet. Evol.">
        <title>Genome-scale phylogeny and comparative genomics of the fungal order Sordariales.</title>
        <authorList>
            <person name="Hensen N."/>
            <person name="Bonometti L."/>
            <person name="Westerberg I."/>
            <person name="Brannstrom I.O."/>
            <person name="Guillou S."/>
            <person name="Cros-Aarteil S."/>
            <person name="Calhoun S."/>
            <person name="Haridas S."/>
            <person name="Kuo A."/>
            <person name="Mondo S."/>
            <person name="Pangilinan J."/>
            <person name="Riley R."/>
            <person name="LaButti K."/>
            <person name="Andreopoulos B."/>
            <person name="Lipzen A."/>
            <person name="Chen C."/>
            <person name="Yan M."/>
            <person name="Daum C."/>
            <person name="Ng V."/>
            <person name="Clum A."/>
            <person name="Steindorff A."/>
            <person name="Ohm R.A."/>
            <person name="Martin F."/>
            <person name="Silar P."/>
            <person name="Natvig D.O."/>
            <person name="Lalanne C."/>
            <person name="Gautier V."/>
            <person name="Ament-Velasquez S.L."/>
            <person name="Kruys A."/>
            <person name="Hutchinson M.I."/>
            <person name="Powell A.J."/>
            <person name="Barry K."/>
            <person name="Miller A.N."/>
            <person name="Grigoriev I.V."/>
            <person name="Debuchy R."/>
            <person name="Gladieux P."/>
            <person name="Hiltunen Thoren M."/>
            <person name="Johannesson H."/>
        </authorList>
    </citation>
    <scope>NUCLEOTIDE SEQUENCE</scope>
    <source>
        <strain evidence="2">CBS 168.71</strain>
    </source>
</reference>
<dbReference type="InterPro" id="IPR013640">
    <property type="entry name" value="Vfa1"/>
</dbReference>
<protein>
    <submittedName>
        <fullName evidence="2">AAA-ATPase Vps4-associated protein 1-domain-containing protein</fullName>
    </submittedName>
</protein>
<dbReference type="AlphaFoldDB" id="A0AAE0LQK0"/>
<organism evidence="2 3">
    <name type="scientific">Chaetomium fimeti</name>
    <dbReference type="NCBI Taxonomy" id="1854472"/>
    <lineage>
        <taxon>Eukaryota</taxon>
        <taxon>Fungi</taxon>
        <taxon>Dikarya</taxon>
        <taxon>Ascomycota</taxon>
        <taxon>Pezizomycotina</taxon>
        <taxon>Sordariomycetes</taxon>
        <taxon>Sordariomycetidae</taxon>
        <taxon>Sordariales</taxon>
        <taxon>Chaetomiaceae</taxon>
        <taxon>Chaetomium</taxon>
    </lineage>
</organism>